<dbReference type="Proteomes" id="UP000006514">
    <property type="component" value="Unassembled WGS sequence"/>
</dbReference>
<evidence type="ECO:0000313" key="1">
    <source>
        <dbReference type="EMBL" id="EJD33292.1"/>
    </source>
</evidence>
<name>J0D3M8_AURST</name>
<dbReference type="KEGG" id="adl:AURDEDRAFT_177632"/>
<evidence type="ECO:0000313" key="2">
    <source>
        <dbReference type="Proteomes" id="UP000006514"/>
    </source>
</evidence>
<proteinExistence type="predicted"/>
<keyword evidence="2" id="KW-1185">Reference proteome</keyword>
<gene>
    <name evidence="1" type="ORF">AURDEDRAFT_177632</name>
</gene>
<organism evidence="1 2">
    <name type="scientific">Auricularia subglabra (strain TFB-10046 / SS5)</name>
    <name type="common">White-rot fungus</name>
    <name type="synonym">Auricularia delicata (strain TFB10046)</name>
    <dbReference type="NCBI Taxonomy" id="717982"/>
    <lineage>
        <taxon>Eukaryota</taxon>
        <taxon>Fungi</taxon>
        <taxon>Dikarya</taxon>
        <taxon>Basidiomycota</taxon>
        <taxon>Agaricomycotina</taxon>
        <taxon>Agaricomycetes</taxon>
        <taxon>Auriculariales</taxon>
        <taxon>Auriculariaceae</taxon>
        <taxon>Auricularia</taxon>
    </lineage>
</organism>
<reference evidence="2" key="1">
    <citation type="journal article" date="2012" name="Science">
        <title>The Paleozoic origin of enzymatic lignin decomposition reconstructed from 31 fungal genomes.</title>
        <authorList>
            <person name="Floudas D."/>
            <person name="Binder M."/>
            <person name="Riley R."/>
            <person name="Barry K."/>
            <person name="Blanchette R.A."/>
            <person name="Henrissat B."/>
            <person name="Martinez A.T."/>
            <person name="Otillar R."/>
            <person name="Spatafora J.W."/>
            <person name="Yadav J.S."/>
            <person name="Aerts A."/>
            <person name="Benoit I."/>
            <person name="Boyd A."/>
            <person name="Carlson A."/>
            <person name="Copeland A."/>
            <person name="Coutinho P.M."/>
            <person name="de Vries R.P."/>
            <person name="Ferreira P."/>
            <person name="Findley K."/>
            <person name="Foster B."/>
            <person name="Gaskell J."/>
            <person name="Glotzer D."/>
            <person name="Gorecki P."/>
            <person name="Heitman J."/>
            <person name="Hesse C."/>
            <person name="Hori C."/>
            <person name="Igarashi K."/>
            <person name="Jurgens J.A."/>
            <person name="Kallen N."/>
            <person name="Kersten P."/>
            <person name="Kohler A."/>
            <person name="Kuees U."/>
            <person name="Kumar T.K.A."/>
            <person name="Kuo A."/>
            <person name="LaButti K."/>
            <person name="Larrondo L.F."/>
            <person name="Lindquist E."/>
            <person name="Ling A."/>
            <person name="Lombard V."/>
            <person name="Lucas S."/>
            <person name="Lundell T."/>
            <person name="Martin R."/>
            <person name="McLaughlin D.J."/>
            <person name="Morgenstern I."/>
            <person name="Morin E."/>
            <person name="Murat C."/>
            <person name="Nagy L.G."/>
            <person name="Nolan M."/>
            <person name="Ohm R.A."/>
            <person name="Patyshakuliyeva A."/>
            <person name="Rokas A."/>
            <person name="Ruiz-Duenas F.J."/>
            <person name="Sabat G."/>
            <person name="Salamov A."/>
            <person name="Samejima M."/>
            <person name="Schmutz J."/>
            <person name="Slot J.C."/>
            <person name="St John F."/>
            <person name="Stenlid J."/>
            <person name="Sun H."/>
            <person name="Sun S."/>
            <person name="Syed K."/>
            <person name="Tsang A."/>
            <person name="Wiebenga A."/>
            <person name="Young D."/>
            <person name="Pisabarro A."/>
            <person name="Eastwood D.C."/>
            <person name="Martin F."/>
            <person name="Cullen D."/>
            <person name="Grigoriev I.V."/>
            <person name="Hibbett D.S."/>
        </authorList>
    </citation>
    <scope>NUCLEOTIDE SEQUENCE [LARGE SCALE GENOMIC DNA]</scope>
    <source>
        <strain evidence="2">TFB10046</strain>
    </source>
</reference>
<accession>J0D3M8</accession>
<sequence>MSDANARLQFTCASAPPRSWPPCFNIGMISNSHAASSSRVVAYAILDCARSPDDGAAPQIVGTSPAGDSVYSFTPVSAHIMRFRGLNAARTLRAAMREHALRGSSPIGRFAPAVRAHSINVDVRLEDELEKILAT</sequence>
<dbReference type="InParanoid" id="J0D3M8"/>
<protein>
    <submittedName>
        <fullName evidence="1">Uncharacterized protein</fullName>
    </submittedName>
</protein>
<dbReference type="AlphaFoldDB" id="J0D3M8"/>
<dbReference type="EMBL" id="JH688318">
    <property type="protein sequence ID" value="EJD33292.1"/>
    <property type="molecule type" value="Genomic_DNA"/>
</dbReference>